<protein>
    <recommendedName>
        <fullName evidence="5">Integral membrane protein</fullName>
    </recommendedName>
</protein>
<evidence type="ECO:0000313" key="4">
    <source>
        <dbReference type="Proteomes" id="UP001558481"/>
    </source>
</evidence>
<feature type="transmembrane region" description="Helical" evidence="2">
    <location>
        <begin position="190"/>
        <end position="211"/>
    </location>
</feature>
<keyword evidence="2" id="KW-0472">Membrane</keyword>
<dbReference type="RefSeq" id="WP_095796264.1">
    <property type="nucleotide sequence ID" value="NZ_CAUREL010000016.1"/>
</dbReference>
<comment type="caution">
    <text evidence="3">The sequence shown here is derived from an EMBL/GenBank/DDBJ whole genome shotgun (WGS) entry which is preliminary data.</text>
</comment>
<feature type="region of interest" description="Disordered" evidence="1">
    <location>
        <begin position="1"/>
        <end position="65"/>
    </location>
</feature>
<evidence type="ECO:0000256" key="2">
    <source>
        <dbReference type="SAM" id="Phobius"/>
    </source>
</evidence>
<keyword evidence="2" id="KW-1133">Transmembrane helix</keyword>
<dbReference type="Proteomes" id="UP001558481">
    <property type="component" value="Unassembled WGS sequence"/>
</dbReference>
<name>A0ABV3V0L0_9MICC</name>
<feature type="transmembrane region" description="Helical" evidence="2">
    <location>
        <begin position="81"/>
        <end position="102"/>
    </location>
</feature>
<keyword evidence="2" id="KW-0812">Transmembrane</keyword>
<evidence type="ECO:0000313" key="3">
    <source>
        <dbReference type="EMBL" id="MEX3593923.1"/>
    </source>
</evidence>
<proteinExistence type="predicted"/>
<dbReference type="EMBL" id="JAYWLU010000003">
    <property type="protein sequence ID" value="MEX3593923.1"/>
    <property type="molecule type" value="Genomic_DNA"/>
</dbReference>
<feature type="transmembrane region" description="Helical" evidence="2">
    <location>
        <begin position="133"/>
        <end position="150"/>
    </location>
</feature>
<evidence type="ECO:0008006" key="5">
    <source>
        <dbReference type="Google" id="ProtNLM"/>
    </source>
</evidence>
<feature type="transmembrane region" description="Helical" evidence="2">
    <location>
        <begin position="162"/>
        <end position="184"/>
    </location>
</feature>
<gene>
    <name evidence="3" type="ORF">VVR66_04270</name>
</gene>
<accession>A0ABV3V0L0</accession>
<evidence type="ECO:0000256" key="1">
    <source>
        <dbReference type="SAM" id="MobiDB-lite"/>
    </source>
</evidence>
<reference evidence="3 4" key="1">
    <citation type="journal article" date="2024" name="Fungal Genet. Biol.">
        <title>The porcine skin microbiome exhibits broad fungal antagonism.</title>
        <authorList>
            <person name="De La Cruz K.F."/>
            <person name="Townsend E.C."/>
            <person name="Alex Cheong J.Z."/>
            <person name="Salamzade R."/>
            <person name="Liu A."/>
            <person name="Sandstrom S."/>
            <person name="Davila E."/>
            <person name="Huang L."/>
            <person name="Xu K.H."/>
            <person name="Wu S.Y."/>
            <person name="Meudt J.J."/>
            <person name="Shanmuganayagam D."/>
            <person name="Gibson A.L.F."/>
            <person name="Kalan L.R."/>
        </authorList>
    </citation>
    <scope>NUCLEOTIDE SEQUENCE [LARGE SCALE GENOMIC DNA]</scope>
    <source>
        <strain evidence="3 4">LK2625</strain>
    </source>
</reference>
<organism evidence="3 4">
    <name type="scientific">Kocuria carniphila</name>
    <dbReference type="NCBI Taxonomy" id="262208"/>
    <lineage>
        <taxon>Bacteria</taxon>
        <taxon>Bacillati</taxon>
        <taxon>Actinomycetota</taxon>
        <taxon>Actinomycetes</taxon>
        <taxon>Micrococcales</taxon>
        <taxon>Micrococcaceae</taxon>
        <taxon>Kocuria</taxon>
    </lineage>
</organism>
<keyword evidence="4" id="KW-1185">Reference proteome</keyword>
<feature type="compositionally biased region" description="Low complexity" evidence="1">
    <location>
        <begin position="26"/>
        <end position="51"/>
    </location>
</feature>
<sequence>MSTTPNEPRNPDYGNQPGAGMPNPAQPHGVQPGDVQPGPGQDPQGAPQPGYGQQGGKYGTSEYNPNQYTGMVDRPGLLDKLLKLTLLSAALYAIYTIVSLIANSTFDMEAYLRESGMSSEQAEAFASTGSNPVWSIIGLVIALLLYFLVYRGLAKGKNWARILGTVFAALSILSYLFGIFGALMFGGLGIVLIVISIIAIVVNIMWIVTAFKAPNSAYFAQNSRR</sequence>